<dbReference type="AlphaFoldDB" id="A0A453SC41"/>
<feature type="domain" description="FAR1" evidence="1">
    <location>
        <begin position="18"/>
        <end position="109"/>
    </location>
</feature>
<reference evidence="2" key="5">
    <citation type="journal article" date="2021" name="G3 (Bethesda)">
        <title>Aegilops tauschii genome assembly Aet v5.0 features greater sequence contiguity and improved annotation.</title>
        <authorList>
            <person name="Wang L."/>
            <person name="Zhu T."/>
            <person name="Rodriguez J.C."/>
            <person name="Deal K.R."/>
            <person name="Dubcovsky J."/>
            <person name="McGuire P.E."/>
            <person name="Lux T."/>
            <person name="Spannagl M."/>
            <person name="Mayer K.F.X."/>
            <person name="Baldrich P."/>
            <person name="Meyers B.C."/>
            <person name="Huo N."/>
            <person name="Gu Y.Q."/>
            <person name="Zhou H."/>
            <person name="Devos K.M."/>
            <person name="Bennetzen J.L."/>
            <person name="Unver T."/>
            <person name="Budak H."/>
            <person name="Gulick P.J."/>
            <person name="Galiba G."/>
            <person name="Kalapos B."/>
            <person name="Nelson D.R."/>
            <person name="Li P."/>
            <person name="You F.M."/>
            <person name="Luo M.C."/>
            <person name="Dvorak J."/>
        </authorList>
    </citation>
    <scope>NUCLEOTIDE SEQUENCE [LARGE SCALE GENOMIC DNA]</scope>
    <source>
        <strain evidence="2">cv. AL8/78</strain>
    </source>
</reference>
<reference evidence="2" key="3">
    <citation type="journal article" date="2017" name="Nature">
        <title>Genome sequence of the progenitor of the wheat D genome Aegilops tauschii.</title>
        <authorList>
            <person name="Luo M.C."/>
            <person name="Gu Y.Q."/>
            <person name="Puiu D."/>
            <person name="Wang H."/>
            <person name="Twardziok S.O."/>
            <person name="Deal K.R."/>
            <person name="Huo N."/>
            <person name="Zhu T."/>
            <person name="Wang L."/>
            <person name="Wang Y."/>
            <person name="McGuire P.E."/>
            <person name="Liu S."/>
            <person name="Long H."/>
            <person name="Ramasamy R.K."/>
            <person name="Rodriguez J.C."/>
            <person name="Van S.L."/>
            <person name="Yuan L."/>
            <person name="Wang Z."/>
            <person name="Xia Z."/>
            <person name="Xiao L."/>
            <person name="Anderson O.D."/>
            <person name="Ouyang S."/>
            <person name="Liang Y."/>
            <person name="Zimin A.V."/>
            <person name="Pertea G."/>
            <person name="Qi P."/>
            <person name="Bennetzen J.L."/>
            <person name="Dai X."/>
            <person name="Dawson M.W."/>
            <person name="Muller H.G."/>
            <person name="Kugler K."/>
            <person name="Rivarola-Duarte L."/>
            <person name="Spannagl M."/>
            <person name="Mayer K.F.X."/>
            <person name="Lu F.H."/>
            <person name="Bevan M.W."/>
            <person name="Leroy P."/>
            <person name="Li P."/>
            <person name="You F.M."/>
            <person name="Sun Q."/>
            <person name="Liu Z."/>
            <person name="Lyons E."/>
            <person name="Wicker T."/>
            <person name="Salzberg S.L."/>
            <person name="Devos K.M."/>
            <person name="Dvorak J."/>
        </authorList>
    </citation>
    <scope>NUCLEOTIDE SEQUENCE [LARGE SCALE GENOMIC DNA]</scope>
    <source>
        <strain evidence="2">cv. AL8/78</strain>
    </source>
</reference>
<dbReference type="EnsemblPlants" id="AET7Gv20888200.4">
    <property type="protein sequence ID" value="AET7Gv20888200.4"/>
    <property type="gene ID" value="AET7Gv20888200"/>
</dbReference>
<reference evidence="2" key="4">
    <citation type="submission" date="2019-03" db="UniProtKB">
        <authorList>
            <consortium name="EnsemblPlants"/>
        </authorList>
    </citation>
    <scope>IDENTIFICATION</scope>
</reference>
<evidence type="ECO:0000259" key="1">
    <source>
        <dbReference type="Pfam" id="PF03101"/>
    </source>
</evidence>
<sequence>MCMEIIQMTFTSHEAAYDFYNSYARDNGFSIRKNRVRYSKTESCHMRYRRFVCSRQGKRDNRLLTEEGHSRRLRPETRCHCEAHLTVKLDQKRGVWYVDSFEDKHSHILAGPDEVPFLWSHRKIKEYQRAEILSMGAAGIRIHDMMDTFISKHVWYGGVGFTRREIYNLCAREKRKLLSKGDAAIVIGIMVSRKQRDPSFFFEYKLDKEGHMHRMFWCDSQSRHDYEDFGDVLVFDSTYKMNRYGMPFIPFVG</sequence>
<evidence type="ECO:0000313" key="3">
    <source>
        <dbReference type="Proteomes" id="UP000015105"/>
    </source>
</evidence>
<evidence type="ECO:0000313" key="2">
    <source>
        <dbReference type="EnsemblPlants" id="AET7Gv20888200.4"/>
    </source>
</evidence>
<reference evidence="3" key="2">
    <citation type="journal article" date="2017" name="Nat. Plants">
        <title>The Aegilops tauschii genome reveals multiple impacts of transposons.</title>
        <authorList>
            <person name="Zhao G."/>
            <person name="Zou C."/>
            <person name="Li K."/>
            <person name="Wang K."/>
            <person name="Li T."/>
            <person name="Gao L."/>
            <person name="Zhang X."/>
            <person name="Wang H."/>
            <person name="Yang Z."/>
            <person name="Liu X."/>
            <person name="Jiang W."/>
            <person name="Mao L."/>
            <person name="Kong X."/>
            <person name="Jiao Y."/>
            <person name="Jia J."/>
        </authorList>
    </citation>
    <scope>NUCLEOTIDE SEQUENCE [LARGE SCALE GENOMIC DNA]</scope>
    <source>
        <strain evidence="3">cv. AL8/78</strain>
    </source>
</reference>
<keyword evidence="3" id="KW-1185">Reference proteome</keyword>
<dbReference type="PANTHER" id="PTHR47718:SF13">
    <property type="entry name" value="OS09G0290500 PROTEIN"/>
    <property type="match status" value="1"/>
</dbReference>
<dbReference type="Pfam" id="PF03101">
    <property type="entry name" value="FAR1"/>
    <property type="match status" value="1"/>
</dbReference>
<organism evidence="2 3">
    <name type="scientific">Aegilops tauschii subsp. strangulata</name>
    <name type="common">Goatgrass</name>
    <dbReference type="NCBI Taxonomy" id="200361"/>
    <lineage>
        <taxon>Eukaryota</taxon>
        <taxon>Viridiplantae</taxon>
        <taxon>Streptophyta</taxon>
        <taxon>Embryophyta</taxon>
        <taxon>Tracheophyta</taxon>
        <taxon>Spermatophyta</taxon>
        <taxon>Magnoliopsida</taxon>
        <taxon>Liliopsida</taxon>
        <taxon>Poales</taxon>
        <taxon>Poaceae</taxon>
        <taxon>BOP clade</taxon>
        <taxon>Pooideae</taxon>
        <taxon>Triticodae</taxon>
        <taxon>Triticeae</taxon>
        <taxon>Triticinae</taxon>
        <taxon>Aegilops</taxon>
    </lineage>
</organism>
<dbReference type="Proteomes" id="UP000015105">
    <property type="component" value="Chromosome 7D"/>
</dbReference>
<proteinExistence type="predicted"/>
<name>A0A453SC41_AEGTS</name>
<reference evidence="3" key="1">
    <citation type="journal article" date="2014" name="Science">
        <title>Ancient hybridizations among the ancestral genomes of bread wheat.</title>
        <authorList>
            <consortium name="International Wheat Genome Sequencing Consortium,"/>
            <person name="Marcussen T."/>
            <person name="Sandve S.R."/>
            <person name="Heier L."/>
            <person name="Spannagl M."/>
            <person name="Pfeifer M."/>
            <person name="Jakobsen K.S."/>
            <person name="Wulff B.B."/>
            <person name="Steuernagel B."/>
            <person name="Mayer K.F."/>
            <person name="Olsen O.A."/>
        </authorList>
    </citation>
    <scope>NUCLEOTIDE SEQUENCE [LARGE SCALE GENOMIC DNA]</scope>
    <source>
        <strain evidence="3">cv. AL8/78</strain>
    </source>
</reference>
<dbReference type="PANTHER" id="PTHR47718">
    <property type="entry name" value="OS01G0519700 PROTEIN"/>
    <property type="match status" value="1"/>
</dbReference>
<protein>
    <recommendedName>
        <fullName evidence="1">FAR1 domain-containing protein</fullName>
    </recommendedName>
</protein>
<dbReference type="InterPro" id="IPR004330">
    <property type="entry name" value="FAR1_DNA_bnd_dom"/>
</dbReference>
<accession>A0A453SC41</accession>
<dbReference type="Gramene" id="AET7Gv20888200.4">
    <property type="protein sequence ID" value="AET7Gv20888200.4"/>
    <property type="gene ID" value="AET7Gv20888200"/>
</dbReference>